<keyword evidence="13 16" id="KW-0472">Membrane</keyword>
<evidence type="ECO:0000256" key="12">
    <source>
        <dbReference type="ARBA" id="ARBA00023012"/>
    </source>
</evidence>
<dbReference type="GO" id="GO:0005524">
    <property type="term" value="F:ATP binding"/>
    <property type="evidence" value="ECO:0007669"/>
    <property type="project" value="UniProtKB-KW"/>
</dbReference>
<dbReference type="InterPro" id="IPR004358">
    <property type="entry name" value="Sig_transdc_His_kin-like_C"/>
</dbReference>
<dbReference type="Pfam" id="PF00512">
    <property type="entry name" value="HisKA"/>
    <property type="match status" value="1"/>
</dbReference>
<evidence type="ECO:0000256" key="15">
    <source>
        <dbReference type="PROSITE-ProRule" id="PRU00169"/>
    </source>
</evidence>
<dbReference type="SUPFAM" id="SSF53850">
    <property type="entry name" value="Periplasmic binding protein-like II"/>
    <property type="match status" value="2"/>
</dbReference>
<keyword evidence="7" id="KW-0808">Transferase</keyword>
<feature type="modified residue" description="Phosphohistidine" evidence="14">
    <location>
        <position position="1280"/>
    </location>
</feature>
<feature type="domain" description="Histidine kinase" evidence="18">
    <location>
        <begin position="786"/>
        <end position="1006"/>
    </location>
</feature>
<evidence type="ECO:0000259" key="20">
    <source>
        <dbReference type="PROSITE" id="PS50894"/>
    </source>
</evidence>
<evidence type="ECO:0000313" key="22">
    <source>
        <dbReference type="Proteomes" id="UP001630969"/>
    </source>
</evidence>
<dbReference type="InterPro" id="IPR001638">
    <property type="entry name" value="Solute-binding_3/MltF_N"/>
</dbReference>
<dbReference type="Gene3D" id="3.40.190.10">
    <property type="entry name" value="Periplasmic binding protein-like II"/>
    <property type="match status" value="4"/>
</dbReference>
<dbReference type="InterPro" id="IPR036097">
    <property type="entry name" value="HisK_dim/P_sf"/>
</dbReference>
<dbReference type="EMBL" id="JBGXBU010000001">
    <property type="protein sequence ID" value="MFM4891589.1"/>
    <property type="molecule type" value="Genomic_DNA"/>
</dbReference>
<evidence type="ECO:0000256" key="1">
    <source>
        <dbReference type="ARBA" id="ARBA00000085"/>
    </source>
</evidence>
<dbReference type="InterPro" id="IPR001789">
    <property type="entry name" value="Sig_transdc_resp-reg_receiver"/>
</dbReference>
<dbReference type="Pfam" id="PF00497">
    <property type="entry name" value="SBP_bac_3"/>
    <property type="match status" value="1"/>
</dbReference>
<dbReference type="SUPFAM" id="SSF52172">
    <property type="entry name" value="CheY-like"/>
    <property type="match status" value="1"/>
</dbReference>
<dbReference type="SMART" id="SM00448">
    <property type="entry name" value="REC"/>
    <property type="match status" value="1"/>
</dbReference>
<dbReference type="InterPro" id="IPR005467">
    <property type="entry name" value="His_kinase_dom"/>
</dbReference>
<feature type="signal peptide" evidence="17">
    <location>
        <begin position="1"/>
        <end position="18"/>
    </location>
</feature>
<evidence type="ECO:0000256" key="16">
    <source>
        <dbReference type="SAM" id="Phobius"/>
    </source>
</evidence>
<evidence type="ECO:0000256" key="5">
    <source>
        <dbReference type="ARBA" id="ARBA00022519"/>
    </source>
</evidence>
<keyword evidence="6 15" id="KW-0597">Phosphoprotein</keyword>
<dbReference type="PROSITE" id="PS50109">
    <property type="entry name" value="HIS_KIN"/>
    <property type="match status" value="1"/>
</dbReference>
<dbReference type="Gene3D" id="1.20.120.160">
    <property type="entry name" value="HPT domain"/>
    <property type="match status" value="1"/>
</dbReference>
<keyword evidence="10 21" id="KW-0547">Nucleotide-binding</keyword>
<dbReference type="Proteomes" id="UP001630969">
    <property type="component" value="Unassembled WGS sequence"/>
</dbReference>
<dbReference type="Gene3D" id="1.10.287.130">
    <property type="match status" value="1"/>
</dbReference>
<dbReference type="Gene3D" id="3.30.450.20">
    <property type="entry name" value="PAS domain"/>
    <property type="match status" value="1"/>
</dbReference>
<dbReference type="PANTHER" id="PTHR43047">
    <property type="entry name" value="TWO-COMPONENT HISTIDINE PROTEIN KINASE"/>
    <property type="match status" value="1"/>
</dbReference>
<dbReference type="CDD" id="cd17546">
    <property type="entry name" value="REC_hyHK_CKI1_RcsC-like"/>
    <property type="match status" value="1"/>
</dbReference>
<dbReference type="Gene3D" id="3.30.565.10">
    <property type="entry name" value="Histidine kinase-like ATPase, C-terminal domain"/>
    <property type="match status" value="1"/>
</dbReference>
<keyword evidence="5" id="KW-0997">Cell inner membrane</keyword>
<dbReference type="PROSITE" id="PS50110">
    <property type="entry name" value="RESPONSE_REGULATORY"/>
    <property type="match status" value="1"/>
</dbReference>
<dbReference type="Gene3D" id="3.40.50.2300">
    <property type="match status" value="1"/>
</dbReference>
<organism evidence="21 22">
    <name type="scientific">Aeromonas bivalvium</name>
    <dbReference type="NCBI Taxonomy" id="440079"/>
    <lineage>
        <taxon>Bacteria</taxon>
        <taxon>Pseudomonadati</taxon>
        <taxon>Pseudomonadota</taxon>
        <taxon>Gammaproteobacteria</taxon>
        <taxon>Aeromonadales</taxon>
        <taxon>Aeromonadaceae</taxon>
        <taxon>Aeromonas</taxon>
    </lineage>
</organism>
<dbReference type="SUPFAM" id="SSF47384">
    <property type="entry name" value="Homodimeric domain of signal transducing histidine kinase"/>
    <property type="match status" value="1"/>
</dbReference>
<dbReference type="PANTHER" id="PTHR43047:SF72">
    <property type="entry name" value="OSMOSENSING HISTIDINE PROTEIN KINASE SLN1"/>
    <property type="match status" value="1"/>
</dbReference>
<accession>A0ABW9GKA3</accession>
<dbReference type="SUPFAM" id="SSF55874">
    <property type="entry name" value="ATPase domain of HSP90 chaperone/DNA topoisomerase II/histidine kinase"/>
    <property type="match status" value="1"/>
</dbReference>
<dbReference type="PRINTS" id="PR00344">
    <property type="entry name" value="BCTRLSENSOR"/>
</dbReference>
<comment type="caution">
    <text evidence="21">The sequence shown here is derived from an EMBL/GenBank/DDBJ whole genome shotgun (WGS) entry which is preliminary data.</text>
</comment>
<dbReference type="InterPro" id="IPR003661">
    <property type="entry name" value="HisK_dim/P_dom"/>
</dbReference>
<dbReference type="EC" id="2.7.13.3" evidence="3"/>
<dbReference type="Pfam" id="PF02518">
    <property type="entry name" value="HATPase_c"/>
    <property type="match status" value="1"/>
</dbReference>
<keyword evidence="10 21" id="KW-0067">ATP-binding</keyword>
<dbReference type="InterPro" id="IPR008207">
    <property type="entry name" value="Sig_transdc_His_kin_Hpt_dom"/>
</dbReference>
<evidence type="ECO:0000256" key="4">
    <source>
        <dbReference type="ARBA" id="ARBA00022475"/>
    </source>
</evidence>
<feature type="transmembrane region" description="Helical" evidence="16">
    <location>
        <begin position="491"/>
        <end position="515"/>
    </location>
</feature>
<dbReference type="SMART" id="SM00388">
    <property type="entry name" value="HisKA"/>
    <property type="match status" value="1"/>
</dbReference>
<dbReference type="SUPFAM" id="SSF55785">
    <property type="entry name" value="PYP-like sensor domain (PAS domain)"/>
    <property type="match status" value="1"/>
</dbReference>
<feature type="domain" description="HPt" evidence="20">
    <location>
        <begin position="1241"/>
        <end position="1327"/>
    </location>
</feature>
<evidence type="ECO:0000313" key="21">
    <source>
        <dbReference type="EMBL" id="MFM4891589.1"/>
    </source>
</evidence>
<comment type="catalytic activity">
    <reaction evidence="1">
        <text>ATP + protein L-histidine = ADP + protein N-phospho-L-histidine.</text>
        <dbReference type="EC" id="2.7.13.3"/>
    </reaction>
</comment>
<reference evidence="21 22" key="1">
    <citation type="submission" date="2024-09" db="EMBL/GenBank/DDBJ databases">
        <title>Aeromonas strains Genome sequencing and assembly.</title>
        <authorList>
            <person name="Hu X."/>
            <person name="Tang B."/>
        </authorList>
    </citation>
    <scope>NUCLEOTIDE SEQUENCE [LARGE SCALE GENOMIC DNA]</scope>
    <source>
        <strain evidence="21 22">NB23SCDHY001</strain>
    </source>
</reference>
<dbReference type="InterPro" id="IPR011006">
    <property type="entry name" value="CheY-like_superfamily"/>
</dbReference>
<evidence type="ECO:0000256" key="3">
    <source>
        <dbReference type="ARBA" id="ARBA00012438"/>
    </source>
</evidence>
<evidence type="ECO:0000256" key="11">
    <source>
        <dbReference type="ARBA" id="ARBA00022989"/>
    </source>
</evidence>
<evidence type="ECO:0000256" key="2">
    <source>
        <dbReference type="ARBA" id="ARBA00004429"/>
    </source>
</evidence>
<dbReference type="InterPro" id="IPR036641">
    <property type="entry name" value="HPT_dom_sf"/>
</dbReference>
<feature type="modified residue" description="4-aspartylphosphate" evidence="15">
    <location>
        <position position="1150"/>
    </location>
</feature>
<keyword evidence="12" id="KW-0902">Two-component regulatory system</keyword>
<dbReference type="PROSITE" id="PS50894">
    <property type="entry name" value="HPT"/>
    <property type="match status" value="1"/>
</dbReference>
<dbReference type="RefSeq" id="WP_408787679.1">
    <property type="nucleotide sequence ID" value="NZ_JBGXBU010000001.1"/>
</dbReference>
<dbReference type="Pfam" id="PF01627">
    <property type="entry name" value="Hpt"/>
    <property type="match status" value="1"/>
</dbReference>
<evidence type="ECO:0000256" key="17">
    <source>
        <dbReference type="SAM" id="SignalP"/>
    </source>
</evidence>
<dbReference type="SUPFAM" id="SSF47226">
    <property type="entry name" value="Histidine-containing phosphotransfer domain, HPT domain"/>
    <property type="match status" value="1"/>
</dbReference>
<keyword evidence="22" id="KW-1185">Reference proteome</keyword>
<keyword evidence="4" id="KW-1003">Cell membrane</keyword>
<dbReference type="InterPro" id="IPR035965">
    <property type="entry name" value="PAS-like_dom_sf"/>
</dbReference>
<keyword evidence="9" id="KW-0418">Kinase</keyword>
<evidence type="ECO:0000259" key="18">
    <source>
        <dbReference type="PROSITE" id="PS50109"/>
    </source>
</evidence>
<keyword evidence="11 16" id="KW-1133">Transmembrane helix</keyword>
<gene>
    <name evidence="21" type="ORF">ACEUDJ_01625</name>
</gene>
<evidence type="ECO:0000256" key="7">
    <source>
        <dbReference type="ARBA" id="ARBA00022679"/>
    </source>
</evidence>
<keyword evidence="8 16" id="KW-0812">Transmembrane</keyword>
<evidence type="ECO:0000256" key="14">
    <source>
        <dbReference type="PROSITE-ProRule" id="PRU00110"/>
    </source>
</evidence>
<dbReference type="CDD" id="cd00082">
    <property type="entry name" value="HisKA"/>
    <property type="match status" value="1"/>
</dbReference>
<evidence type="ECO:0000256" key="9">
    <source>
        <dbReference type="ARBA" id="ARBA00022777"/>
    </source>
</evidence>
<dbReference type="GeneID" id="97218758"/>
<evidence type="ECO:0000259" key="19">
    <source>
        <dbReference type="PROSITE" id="PS50110"/>
    </source>
</evidence>
<evidence type="ECO:0000256" key="8">
    <source>
        <dbReference type="ARBA" id="ARBA00022692"/>
    </source>
</evidence>
<comment type="subcellular location">
    <subcellularLocation>
        <location evidence="2">Cell inner membrane</location>
        <topology evidence="2">Multi-pass membrane protein</topology>
    </subcellularLocation>
</comment>
<protein>
    <recommendedName>
        <fullName evidence="3">histidine kinase</fullName>
        <ecNumber evidence="3">2.7.13.3</ecNumber>
    </recommendedName>
</protein>
<evidence type="ECO:0000256" key="13">
    <source>
        <dbReference type="ARBA" id="ARBA00023136"/>
    </source>
</evidence>
<sequence>MTRLLPLCFWLLAGTAQAIVLPLPPSTLHYVASHDKFTFCYPALVRPPYLEEKGGFLMDQLDRLASTLPVPLVALRLPNWQAVGEGLQSGRCDLVPHIGPTPAAALGRLYSRPVLESESAILYRGKLNDAVFLTSPLWQQSARLSRLYPKARQQPLADPGRWFEALKAGEGSAYLGDYLQLRHLMRQNPAEGLRLHRLRNDDWVIGYRLMMKDRPELKRLIDTGIRYLTPGALYQDLERYLADGKQTINPVYFTDEEQAWLAGRGSRVRLAVNPDLMPYSGVDEQGQLTGWSGDVLRWVGQQTGLRFDIVVAASREEALARLRHGEVDMMTGLLESPRLGQEFAFSRTIAENRFALVSPRDRKIVRLAELRGERVLVPTSLYDPDMLSGYGNAAWVRVRDVDQGLAELRGGKADWLLSELYQLQYPLRSNQLAGLNVTELHDRFALGFAINRQHQLLANVLDQGLMTLNNEQMTELTQRWHRLVLTQQSGVSYWVLFGSVLLALLISAAVITLIWRSRQQLSQEMAQRLAAEQALAIESRFRESLFQALPVPVFLRDGNGDIIKRNKRGKRLEARYPGPIALPPSEIGATEGELTLGERVFSYAQIPLRLDQRGPAGELIALSDISSLRERERFSRQAERRLRALTNTVPGMVVQFVLRGGRLGEMEFVSRGSFALLGVSSNRLRREPLKALAALYDGDRRRLQVRMPRLLAAGEPVSHALRYRHPTLGLRWLQFHGRGRRLDGGEWRVYGVVLDATMQVEQELALQRSHARAEQAMQAKGRFLAAISHEIRTPMNAILGWLEWLAATPLSDEQQGAVTSVRQAGDELLGLLNDVLDFSRNESGKLSLTPQPTDLVLLCERVAAVHWPKARNKGLQLRLDLCASLPAQLELDPHRLGQVLHNLLSNAIKFSHRGSVCLWADLREDGDEKRLRIGVDDEGPGIAQELMPRLFAPFEQGEVSGQLRAQGTGLGLAICRQLIEQMGGHIAVSPNPGGGSRFIATLPLGTSMPDSVRVLPATTLTTRLPEGELARLQPWFGRLNLVLVAPGDGVPCLAQQQDEQGLLTWLWQGKSWIPGTLVSLLQEESSVDGQGRLQQAGEGLRVLLVEDHDMNRALLRMQLGQLGARVWCASQGQQALAVLAEQEVDLVLTDLQMPVMDGAELCQQLKGNPSYRALPVYVITADVSELAARRLASCGCDGRFEKPLRLVDLAALLRRIRRASPRPEEGQSPSAAQVASAPWTMPALSDALIALYVESTSRDIEALAQALARGDGNQINSHLHKMRGAAKMVAADPLLQAMDDWHKDPAPALIPLLRLALDETARRLTERQRQ</sequence>
<dbReference type="InterPro" id="IPR003594">
    <property type="entry name" value="HATPase_dom"/>
</dbReference>
<evidence type="ECO:0000256" key="6">
    <source>
        <dbReference type="ARBA" id="ARBA00022553"/>
    </source>
</evidence>
<feature type="chain" id="PRO_5046402870" description="histidine kinase" evidence="17">
    <location>
        <begin position="19"/>
        <end position="1330"/>
    </location>
</feature>
<dbReference type="CDD" id="cd16922">
    <property type="entry name" value="HATPase_EvgS-ArcB-TorS-like"/>
    <property type="match status" value="1"/>
</dbReference>
<evidence type="ECO:0000256" key="10">
    <source>
        <dbReference type="ARBA" id="ARBA00022840"/>
    </source>
</evidence>
<dbReference type="Pfam" id="PF00072">
    <property type="entry name" value="Response_reg"/>
    <property type="match status" value="1"/>
</dbReference>
<feature type="domain" description="Response regulatory" evidence="19">
    <location>
        <begin position="1101"/>
        <end position="1217"/>
    </location>
</feature>
<dbReference type="SMART" id="SM00062">
    <property type="entry name" value="PBPb"/>
    <property type="match status" value="2"/>
</dbReference>
<name>A0ABW9GKA3_9GAMM</name>
<dbReference type="InterPro" id="IPR036890">
    <property type="entry name" value="HATPase_C_sf"/>
</dbReference>
<dbReference type="SMART" id="SM00387">
    <property type="entry name" value="HATPase_c"/>
    <property type="match status" value="1"/>
</dbReference>
<keyword evidence="17" id="KW-0732">Signal</keyword>
<proteinExistence type="predicted"/>